<dbReference type="PROSITE" id="PS50297">
    <property type="entry name" value="ANK_REP_REGION"/>
    <property type="match status" value="6"/>
</dbReference>
<evidence type="ECO:0000256" key="2">
    <source>
        <dbReference type="ARBA" id="ARBA00023043"/>
    </source>
</evidence>
<dbReference type="PROSITE" id="PS50088">
    <property type="entry name" value="ANK_REPEAT"/>
    <property type="match status" value="6"/>
</dbReference>
<keyword evidence="1" id="KW-0677">Repeat</keyword>
<feature type="repeat" description="ANK" evidence="3">
    <location>
        <begin position="657"/>
        <end position="689"/>
    </location>
</feature>
<name>A0A6H5IDV0_9HYME</name>
<feature type="repeat" description="ANK" evidence="3">
    <location>
        <begin position="257"/>
        <end position="285"/>
    </location>
</feature>
<evidence type="ECO:0000313" key="4">
    <source>
        <dbReference type="EMBL" id="CAB0034742.1"/>
    </source>
</evidence>
<dbReference type="SUPFAM" id="SSF48403">
    <property type="entry name" value="Ankyrin repeat"/>
    <property type="match status" value="3"/>
</dbReference>
<sequence>MSTSSDDETDMDYHGQINLAKLKSLRHSVNWEIEEERREFLHQLYPLVKDWKGQHPDLRDIFRMEEIDWLLSESVKSESIGYESELKPLVKFVIRTGYKDKPDFDKYGKPVSRRTTPVHLAARSGLVNVFIVPDLFKLYDRFDVNYTDESGLTHFYIACRHECIEVVKKFLKHGQDPNCVILITFDSPLHTVVRYDNREMMELLLRNGANPNLANAKGWTPVHVMAMKDLDNELVDIFFKINDALQQTVQVDAKDNRGRTPLQLAVSNLMPHVVDVLLNRGADLSKFVFPTESDFAERSEPTFDESWDDFRLRLASGALGVVEHLEKRGYELDRGDAATIMKLFAKHELFEKLAVTEQSWYDEDFKREAKDTNLLPWISLLEKVHDDDEEVARKAREMRKGPTLSLYELIESRPEEAEKRVTFEDYFEFGRSGDYLCDPFEEPHEACAVHLCEKLSRGFFRRWALDPFRELVKRRLPIEICELIMDELINVDLLVRLKSLRETIDWEIEEERREFLRQLYPIVKDWEGQLPDLRDIFGRDEIEWLLNESAKSKFYDSELEPLVQFVIRTGYKDKLDFDRYGKPMSRRTTPIHHADTTARYNCFIIHDLFEIYDRFDVNYTDESGYTHFHIACRIGCDGVVEKFLELGQDPNCVVTETGDTPLHLALRFNNEEVFELLMKSGADPNLVDAKGLTALHMIAKKYDDDELVDLFFKICNEKNYVVPIDPLDNRGRTPLFIAVSNFLPHIVDELLDHGADLSKFVFPAENDFRSKPWNDETWDYFRLRLVSGALAVIGHLEKRGYKLNRSEALIIMKFFAKYKLFEKRADFKKSWYDDEKFARLAKRHLILPTMKALDYKYIHNSEEVPRKWIEMSERPDLTLYDLILLRPEEAEKRVTPSDYFEYAQAGDFECFPTEEHEEPCLLHLCEKMSRRFFRRWALEPFLELTHNRLPILCCEIIIENLMNEDLWNICLAAESPIHKDSVLKCKSERPARARKAPERLQIECDDDSQVTDQYSSVRLQSLRETIDWEIEEERREFLRQLYPIVKEWEGQLPDLRDIFRPDEIDWLLSESVKSESIDHESELEPLVNFVVRTGYKDKPDLDKYGKPVSRRTTPIHHTARLENDRVVADLFKIYDRFDVNHVDDFGYTHFHAACRSCSDKVVKKFIRHGQDPNCVVPETGDSPLHLALDRNNEDAAEVLLLNGADPNSSNCQGSTPLHLIAKGTFYDSCVERFFKICDETKQKVRIDARDSRGRTPLFVAVSNLMPCTVDVLLQRGADVSSFVFPTESDFDERSPPTFLESWDDFKLRLASGALCIVELLEKRGYELNQSDALIVVKIFAKHKMFEKRDDIEKSWYDEEFAEEAEDILIDSDVSLDDLIRTSPEEATKRVKLLDFFVFASAGDFCCFPDEELHEACLLHLCEKLSRTFFRRWTLRFFLELTQNLLPILCCEMIIENLMNEDLCHICLATESPIHEDNVKKESTRGSK</sequence>
<evidence type="ECO:0000256" key="1">
    <source>
        <dbReference type="ARBA" id="ARBA00022737"/>
    </source>
</evidence>
<feature type="repeat" description="ANK" evidence="3">
    <location>
        <begin position="1252"/>
        <end position="1280"/>
    </location>
</feature>
<dbReference type="Pfam" id="PF12796">
    <property type="entry name" value="Ank_2"/>
    <property type="match status" value="3"/>
</dbReference>
<proteinExistence type="predicted"/>
<protein>
    <submittedName>
        <fullName evidence="4">Uncharacterized protein</fullName>
    </submittedName>
</protein>
<dbReference type="SMART" id="SM00248">
    <property type="entry name" value="ANK"/>
    <property type="match status" value="13"/>
</dbReference>
<dbReference type="Gene3D" id="1.25.40.20">
    <property type="entry name" value="Ankyrin repeat-containing domain"/>
    <property type="match status" value="5"/>
</dbReference>
<dbReference type="Pfam" id="PF13606">
    <property type="entry name" value="Ank_3"/>
    <property type="match status" value="1"/>
</dbReference>
<dbReference type="EMBL" id="CADCXV010000753">
    <property type="protein sequence ID" value="CAB0034742.1"/>
    <property type="molecule type" value="Genomic_DNA"/>
</dbReference>
<gene>
    <name evidence="4" type="ORF">TBRA_LOCUS6640</name>
</gene>
<feature type="repeat" description="ANK" evidence="3">
    <location>
        <begin position="730"/>
        <end position="758"/>
    </location>
</feature>
<dbReference type="InterPro" id="IPR002110">
    <property type="entry name" value="Ankyrin_rpt"/>
</dbReference>
<dbReference type="PANTHER" id="PTHR24198:SF165">
    <property type="entry name" value="ANKYRIN REPEAT-CONTAINING PROTEIN-RELATED"/>
    <property type="match status" value="1"/>
</dbReference>
<reference evidence="4 5" key="1">
    <citation type="submission" date="2020-02" db="EMBL/GenBank/DDBJ databases">
        <authorList>
            <person name="Ferguson B K."/>
        </authorList>
    </citation>
    <scope>NUCLEOTIDE SEQUENCE [LARGE SCALE GENOMIC DNA]</scope>
</reference>
<organism evidence="4 5">
    <name type="scientific">Trichogramma brassicae</name>
    <dbReference type="NCBI Taxonomy" id="86971"/>
    <lineage>
        <taxon>Eukaryota</taxon>
        <taxon>Metazoa</taxon>
        <taxon>Ecdysozoa</taxon>
        <taxon>Arthropoda</taxon>
        <taxon>Hexapoda</taxon>
        <taxon>Insecta</taxon>
        <taxon>Pterygota</taxon>
        <taxon>Neoptera</taxon>
        <taxon>Endopterygota</taxon>
        <taxon>Hymenoptera</taxon>
        <taxon>Apocrita</taxon>
        <taxon>Proctotrupomorpha</taxon>
        <taxon>Chalcidoidea</taxon>
        <taxon>Trichogrammatidae</taxon>
        <taxon>Trichogramma</taxon>
    </lineage>
</organism>
<accession>A0A6H5IDV0</accession>
<dbReference type="PANTHER" id="PTHR24198">
    <property type="entry name" value="ANKYRIN REPEAT AND PROTEIN KINASE DOMAIN-CONTAINING PROTEIN"/>
    <property type="match status" value="1"/>
</dbReference>
<dbReference type="OrthoDB" id="1923662at2759"/>
<keyword evidence="5" id="KW-1185">Reference proteome</keyword>
<dbReference type="Proteomes" id="UP000479190">
    <property type="component" value="Unassembled WGS sequence"/>
</dbReference>
<feature type="repeat" description="ANK" evidence="3">
    <location>
        <begin position="184"/>
        <end position="216"/>
    </location>
</feature>
<feature type="repeat" description="ANK" evidence="3">
    <location>
        <begin position="1179"/>
        <end position="1211"/>
    </location>
</feature>
<evidence type="ECO:0000313" key="5">
    <source>
        <dbReference type="Proteomes" id="UP000479190"/>
    </source>
</evidence>
<evidence type="ECO:0000256" key="3">
    <source>
        <dbReference type="PROSITE-ProRule" id="PRU00023"/>
    </source>
</evidence>
<keyword evidence="2 3" id="KW-0040">ANK repeat</keyword>
<dbReference type="InterPro" id="IPR036770">
    <property type="entry name" value="Ankyrin_rpt-contain_sf"/>
</dbReference>